<evidence type="ECO:0000256" key="2">
    <source>
        <dbReference type="ARBA" id="ARBA00022737"/>
    </source>
</evidence>
<organism evidence="4 5">
    <name type="scientific">Brachionus plicatilis</name>
    <name type="common">Marine rotifer</name>
    <name type="synonym">Brachionus muelleri</name>
    <dbReference type="NCBI Taxonomy" id="10195"/>
    <lineage>
        <taxon>Eukaryota</taxon>
        <taxon>Metazoa</taxon>
        <taxon>Spiralia</taxon>
        <taxon>Gnathifera</taxon>
        <taxon>Rotifera</taxon>
        <taxon>Eurotatoria</taxon>
        <taxon>Monogononta</taxon>
        <taxon>Pseudotrocha</taxon>
        <taxon>Ploima</taxon>
        <taxon>Brachionidae</taxon>
        <taxon>Brachionus</taxon>
    </lineage>
</organism>
<keyword evidence="5" id="KW-1185">Reference proteome</keyword>
<dbReference type="OrthoDB" id="45365at2759"/>
<evidence type="ECO:0000256" key="1">
    <source>
        <dbReference type="ARBA" id="ARBA00022441"/>
    </source>
</evidence>
<keyword evidence="2" id="KW-0677">Repeat</keyword>
<dbReference type="SMART" id="SM00875">
    <property type="entry name" value="BACK"/>
    <property type="match status" value="1"/>
</dbReference>
<dbReference type="STRING" id="10195.A0A3M7R5C0"/>
<dbReference type="Gene3D" id="3.30.710.10">
    <property type="entry name" value="Potassium Channel Kv1.1, Chain A"/>
    <property type="match status" value="1"/>
</dbReference>
<feature type="domain" description="BTB" evidence="3">
    <location>
        <begin position="44"/>
        <end position="116"/>
    </location>
</feature>
<dbReference type="PANTHER" id="PTHR24412:SF489">
    <property type="entry name" value="RING FINGER DOMAIN AND KELCH REPEAT-CONTAINING PROTEIN DDB_G0271372"/>
    <property type="match status" value="1"/>
</dbReference>
<dbReference type="SUPFAM" id="SSF117281">
    <property type="entry name" value="Kelch motif"/>
    <property type="match status" value="1"/>
</dbReference>
<dbReference type="InterPro" id="IPR015915">
    <property type="entry name" value="Kelch-typ_b-propeller"/>
</dbReference>
<dbReference type="InterPro" id="IPR056737">
    <property type="entry name" value="Beta-prop_ATRN-MKLN-like"/>
</dbReference>
<dbReference type="PANTHER" id="PTHR24412">
    <property type="entry name" value="KELCH PROTEIN"/>
    <property type="match status" value="1"/>
</dbReference>
<accession>A0A3M7R5C0</accession>
<evidence type="ECO:0000313" key="4">
    <source>
        <dbReference type="EMBL" id="RNA18760.1"/>
    </source>
</evidence>
<protein>
    <submittedName>
        <fullName evidence="4">Kelch repeat and BTB domain-containing 8</fullName>
    </submittedName>
</protein>
<dbReference type="SUPFAM" id="SSF54695">
    <property type="entry name" value="POZ domain"/>
    <property type="match status" value="1"/>
</dbReference>
<dbReference type="SMART" id="SM00612">
    <property type="entry name" value="Kelch"/>
    <property type="match status" value="4"/>
</dbReference>
<dbReference type="SMART" id="SM00225">
    <property type="entry name" value="BTB"/>
    <property type="match status" value="1"/>
</dbReference>
<dbReference type="InterPro" id="IPR017096">
    <property type="entry name" value="BTB-kelch_protein"/>
</dbReference>
<reference evidence="4 5" key="1">
    <citation type="journal article" date="2018" name="Sci. Rep.">
        <title>Genomic signatures of local adaptation to the degree of environmental predictability in rotifers.</title>
        <authorList>
            <person name="Franch-Gras L."/>
            <person name="Hahn C."/>
            <person name="Garcia-Roger E.M."/>
            <person name="Carmona M.J."/>
            <person name="Serra M."/>
            <person name="Gomez A."/>
        </authorList>
    </citation>
    <scope>NUCLEOTIDE SEQUENCE [LARGE SCALE GENOMIC DNA]</scope>
    <source>
        <strain evidence="4">HYR1</strain>
    </source>
</reference>
<dbReference type="Proteomes" id="UP000276133">
    <property type="component" value="Unassembled WGS sequence"/>
</dbReference>
<dbReference type="PIRSF" id="PIRSF037037">
    <property type="entry name" value="Kelch-like_protein_gigaxonin"/>
    <property type="match status" value="1"/>
</dbReference>
<dbReference type="Pfam" id="PF24981">
    <property type="entry name" value="Beta-prop_ATRN-LZTR1"/>
    <property type="match status" value="1"/>
</dbReference>
<dbReference type="EMBL" id="REGN01004174">
    <property type="protein sequence ID" value="RNA18760.1"/>
    <property type="molecule type" value="Genomic_DNA"/>
</dbReference>
<keyword evidence="1" id="KW-0880">Kelch repeat</keyword>
<sequence length="671" mass="76533">MALRDANTDHLEIHSIESKIFKNSKYKDEFFFQLNELYEQKKYTDLKLVCCGGSGAPSTIHCHKLILACLSPYFRVMFSSDFNEAKSSEIPMPQTDPSTMSTIVHYAYTGELMLDIANVQSVFCQASMLQIESIVNICAEFMDANMDLANCLDLLKFSTQLNSEYLCSKSREYVLRNFGDLVKTEHFLEFSDGDLLADIMADDKLDIPNEEVLVTALLNWTNKCPEERKIFFGKNFLSCIRLSLLDGEFYQKFLFQNRDFLTSCFDSATKLDDLLNSRLVTKFKQRSGMAKAEHCFVLIGGNCDLAEGTYVNCFNPFNGEKYFLSKSYTEKMAFIERGYFHTENPGVCVTSDNRIFVAGGVLVFHQYKTSKTQARPSTNTSTLYDDFKSIFTDPESLRDGDETLSKELFEYDIFHNTWVKRSNMLFAKANFSLCALNNQKLYSFGGISIGQIPLDVVECYDVNENKWSYVGTMPSAFVAGSVVEHDKKFYVLGGRSGVGRHDSCYAFDPDLHEWTEIASMTTGRFNLGACVYNNKIYAFGGQRYAESREHYFTREALDSVEIYDFDTNTWTEGPKMPSSLYNTGVCVYNDKNDSIFVCGTTECQFSGTTLFGFMFTSVFRLDFITDINNDLKHKWTIVEHDVSDIKAYYRCVSASVNTRKLHKFNTQIELG</sequence>
<dbReference type="Gene3D" id="1.25.40.420">
    <property type="match status" value="1"/>
</dbReference>
<proteinExistence type="predicted"/>
<dbReference type="InterPro" id="IPR006652">
    <property type="entry name" value="Kelch_1"/>
</dbReference>
<comment type="caution">
    <text evidence="4">The sequence shown here is derived from an EMBL/GenBank/DDBJ whole genome shotgun (WGS) entry which is preliminary data.</text>
</comment>
<dbReference type="AlphaFoldDB" id="A0A3M7R5C0"/>
<dbReference type="PROSITE" id="PS50097">
    <property type="entry name" value="BTB"/>
    <property type="match status" value="1"/>
</dbReference>
<gene>
    <name evidence="4" type="ORF">BpHYR1_049640</name>
</gene>
<evidence type="ECO:0000313" key="5">
    <source>
        <dbReference type="Proteomes" id="UP000276133"/>
    </source>
</evidence>
<dbReference type="InterPro" id="IPR000210">
    <property type="entry name" value="BTB/POZ_dom"/>
</dbReference>
<dbReference type="Pfam" id="PF00651">
    <property type="entry name" value="BTB"/>
    <property type="match status" value="1"/>
</dbReference>
<dbReference type="InterPro" id="IPR011333">
    <property type="entry name" value="SKP1/BTB/POZ_sf"/>
</dbReference>
<name>A0A3M7R5C0_BRAPC</name>
<dbReference type="Gene3D" id="2.120.10.80">
    <property type="entry name" value="Kelch-type beta propeller"/>
    <property type="match status" value="1"/>
</dbReference>
<dbReference type="Pfam" id="PF07707">
    <property type="entry name" value="BACK"/>
    <property type="match status" value="1"/>
</dbReference>
<dbReference type="InterPro" id="IPR011705">
    <property type="entry name" value="BACK"/>
</dbReference>
<evidence type="ECO:0000259" key="3">
    <source>
        <dbReference type="PROSITE" id="PS50097"/>
    </source>
</evidence>